<evidence type="ECO:0000256" key="2">
    <source>
        <dbReference type="ARBA" id="ARBA00004569"/>
    </source>
</evidence>
<keyword evidence="10" id="KW-0496">Mitochondrion</keyword>
<evidence type="ECO:0000256" key="8">
    <source>
        <dbReference type="ARBA" id="ARBA00022792"/>
    </source>
</evidence>
<dbReference type="PANTHER" id="PTHR20900">
    <property type="entry name" value="NADH:UBIQUINONE OXIDOREDUCTASE B18-LIKE SUBUNIT"/>
    <property type="match status" value="1"/>
</dbReference>
<keyword evidence="12" id="KW-1015">Disulfide bond</keyword>
<keyword evidence="7" id="KW-0679">Respiratory chain</keyword>
<comment type="subcellular location">
    <subcellularLocation>
        <location evidence="3">Mitochondrion inner membrane</location>
        <topology evidence="3">Peripheral membrane protein</topology>
    </subcellularLocation>
    <subcellularLocation>
        <location evidence="2">Mitochondrion intermembrane space</location>
    </subcellularLocation>
</comment>
<comment type="similarity">
    <text evidence="4">Belongs to the complex I NDUFB7 subunit family.</text>
</comment>
<evidence type="ECO:0000256" key="12">
    <source>
        <dbReference type="ARBA" id="ARBA00023157"/>
    </source>
</evidence>
<evidence type="ECO:0000256" key="4">
    <source>
        <dbReference type="ARBA" id="ARBA00008006"/>
    </source>
</evidence>
<keyword evidence="6" id="KW-0813">Transport</keyword>
<protein>
    <recommendedName>
        <fullName evidence="5">NADH dehydrogenase [ubiquinone] 1 beta subcomplex subunit 7</fullName>
    </recommendedName>
</protein>
<organism evidence="13 14">
    <name type="scientific">Mycena chlorophos</name>
    <name type="common">Agaric fungus</name>
    <name type="synonym">Agaricus chlorophos</name>
    <dbReference type="NCBI Taxonomy" id="658473"/>
    <lineage>
        <taxon>Eukaryota</taxon>
        <taxon>Fungi</taxon>
        <taxon>Dikarya</taxon>
        <taxon>Basidiomycota</taxon>
        <taxon>Agaricomycotina</taxon>
        <taxon>Agaricomycetes</taxon>
        <taxon>Agaricomycetidae</taxon>
        <taxon>Agaricales</taxon>
        <taxon>Marasmiineae</taxon>
        <taxon>Mycenaceae</taxon>
        <taxon>Mycena</taxon>
    </lineage>
</organism>
<dbReference type="EMBL" id="DF848928">
    <property type="protein sequence ID" value="GAT55172.1"/>
    <property type="molecule type" value="Genomic_DNA"/>
</dbReference>
<accession>A0ABQ0LVT0</accession>
<evidence type="ECO:0000256" key="6">
    <source>
        <dbReference type="ARBA" id="ARBA00022448"/>
    </source>
</evidence>
<keyword evidence="14" id="KW-1185">Reference proteome</keyword>
<evidence type="ECO:0000256" key="1">
    <source>
        <dbReference type="ARBA" id="ARBA00003195"/>
    </source>
</evidence>
<evidence type="ECO:0000313" key="14">
    <source>
        <dbReference type="Proteomes" id="UP000815677"/>
    </source>
</evidence>
<evidence type="ECO:0000256" key="7">
    <source>
        <dbReference type="ARBA" id="ARBA00022660"/>
    </source>
</evidence>
<dbReference type="Pfam" id="PF05676">
    <property type="entry name" value="NDUF_B7"/>
    <property type="match status" value="1"/>
</dbReference>
<name>A0ABQ0LVT0_MYCCL</name>
<dbReference type="Proteomes" id="UP000815677">
    <property type="component" value="Unassembled WGS sequence"/>
</dbReference>
<reference evidence="13" key="1">
    <citation type="submission" date="2014-09" db="EMBL/GenBank/DDBJ databases">
        <title>Genome sequence of the luminous mushroom Mycena chlorophos for searching fungal bioluminescence genes.</title>
        <authorList>
            <person name="Tanaka Y."/>
            <person name="Kasuga D."/>
            <person name="Oba Y."/>
            <person name="Hase S."/>
            <person name="Sato K."/>
            <person name="Oba Y."/>
            <person name="Sakakibara Y."/>
        </authorList>
    </citation>
    <scope>NUCLEOTIDE SEQUENCE</scope>
</reference>
<keyword evidence="8" id="KW-0999">Mitochondrion inner membrane</keyword>
<dbReference type="InterPro" id="IPR008698">
    <property type="entry name" value="NDUB7"/>
</dbReference>
<evidence type="ECO:0000256" key="9">
    <source>
        <dbReference type="ARBA" id="ARBA00022982"/>
    </source>
</evidence>
<evidence type="ECO:0000256" key="3">
    <source>
        <dbReference type="ARBA" id="ARBA00004637"/>
    </source>
</evidence>
<sequence length="266" mass="29355">MSSPTTASQEELKAHRVPLQWRDSCSALVIPLNVCRKKTLYMPWECDHERHAYEKCVGLSCLVVMPVRRLPAPDEGGCADKSCAGRGSGFSMNRTLCNPCRSLETQQSLSYNPSRCSAPQTDDFLVSAPCARLGVLFVCCGWEGMAEIRHADEKARRTRRATTAVAGFEIFPGRGAFASARTRSYPLAKMSGHAKADRTSFFEGGYPCNDQGDGVGPREQHKGYKIWDNNHWRSMGLVALGRGHIAPRHRLFSGKLGFRSLALSTT</sequence>
<keyword evidence="11" id="KW-0472">Membrane</keyword>
<comment type="function">
    <text evidence="1">Accessory subunit of the mitochondrial membrane respiratory chain NADH dehydrogenase (Complex I), that is believed not to be involved in catalysis. Complex I functions in the transfer of electrons from NADH to the respiratory chain. The immediate electron acceptor for the enzyme is believed to be ubiquinone.</text>
</comment>
<proteinExistence type="inferred from homology"/>
<evidence type="ECO:0000256" key="11">
    <source>
        <dbReference type="ARBA" id="ARBA00023136"/>
    </source>
</evidence>
<evidence type="ECO:0000313" key="13">
    <source>
        <dbReference type="EMBL" id="GAT55172.1"/>
    </source>
</evidence>
<gene>
    <name evidence="13" type="ORF">MCHLO_11968</name>
</gene>
<evidence type="ECO:0000256" key="10">
    <source>
        <dbReference type="ARBA" id="ARBA00023128"/>
    </source>
</evidence>
<evidence type="ECO:0000256" key="5">
    <source>
        <dbReference type="ARBA" id="ARBA00018677"/>
    </source>
</evidence>
<keyword evidence="9" id="KW-0249">Electron transport</keyword>
<dbReference type="PANTHER" id="PTHR20900:SF0">
    <property type="entry name" value="NADH DEHYDROGENASE [UBIQUINONE] 1 BETA SUBCOMPLEX SUBUNIT 7"/>
    <property type="match status" value="1"/>
</dbReference>